<dbReference type="SMART" id="SM01209">
    <property type="entry name" value="GARS_A"/>
    <property type="match status" value="1"/>
</dbReference>
<evidence type="ECO:0000256" key="11">
    <source>
        <dbReference type="ARBA" id="ARBA00042864"/>
    </source>
</evidence>
<dbReference type="Gene3D" id="3.30.1490.20">
    <property type="entry name" value="ATP-grasp fold, A domain"/>
    <property type="match status" value="1"/>
</dbReference>
<keyword evidence="7 12" id="KW-0658">Purine biosynthesis</keyword>
<dbReference type="GO" id="GO:0004637">
    <property type="term" value="F:phosphoribosylamine-glycine ligase activity"/>
    <property type="evidence" value="ECO:0007669"/>
    <property type="project" value="UniProtKB-UniRule"/>
</dbReference>
<evidence type="ECO:0000256" key="1">
    <source>
        <dbReference type="ARBA" id="ARBA00001936"/>
    </source>
</evidence>
<evidence type="ECO:0000256" key="3">
    <source>
        <dbReference type="ARBA" id="ARBA00005174"/>
    </source>
</evidence>
<dbReference type="InterPro" id="IPR037123">
    <property type="entry name" value="PRibGlycinamide_synth_C_sf"/>
</dbReference>
<dbReference type="GO" id="GO:0009113">
    <property type="term" value="P:purine nucleobase biosynthetic process"/>
    <property type="evidence" value="ECO:0007669"/>
    <property type="project" value="InterPro"/>
</dbReference>
<dbReference type="EC" id="6.3.4.13" evidence="4 12"/>
<dbReference type="Proteomes" id="UP000032545">
    <property type="component" value="Unassembled WGS sequence"/>
</dbReference>
<dbReference type="Gene3D" id="3.90.600.10">
    <property type="entry name" value="Phosphoribosylglycinamide synthetase, C-terminal domain"/>
    <property type="match status" value="1"/>
</dbReference>
<dbReference type="PROSITE" id="PS00184">
    <property type="entry name" value="GARS"/>
    <property type="match status" value="1"/>
</dbReference>
<gene>
    <name evidence="12" type="primary">purD</name>
    <name evidence="16" type="ORF">FF36_01248</name>
</gene>
<comment type="pathway">
    <text evidence="3 12">Purine metabolism; IMP biosynthesis via de novo pathway; N(1)-(5-phospho-D-ribosyl)glycinamide from 5-phospho-alpha-D-ribose 1-diphosphate: step 2/2.</text>
</comment>
<dbReference type="InterPro" id="IPR020561">
    <property type="entry name" value="PRibGlycinamid_synth_ATP-grasp"/>
</dbReference>
<accession>A0A0D8BKA8</accession>
<keyword evidence="8 13" id="KW-0067">ATP-binding</keyword>
<dbReference type="Gene3D" id="3.40.50.20">
    <property type="match status" value="1"/>
</dbReference>
<dbReference type="OrthoDB" id="9807240at2"/>
<dbReference type="AlphaFoldDB" id="A0A0D8BKA8"/>
<dbReference type="PANTHER" id="PTHR43472:SF1">
    <property type="entry name" value="PHOSPHORIBOSYLAMINE--GLYCINE LIGASE, CHLOROPLASTIC"/>
    <property type="match status" value="1"/>
</dbReference>
<dbReference type="Pfam" id="PF01071">
    <property type="entry name" value="GARS_A"/>
    <property type="match status" value="1"/>
</dbReference>
<dbReference type="HAMAP" id="MF_00138">
    <property type="entry name" value="GARS"/>
    <property type="match status" value="1"/>
</dbReference>
<dbReference type="SUPFAM" id="SSF51246">
    <property type="entry name" value="Rudiment single hybrid motif"/>
    <property type="match status" value="1"/>
</dbReference>
<evidence type="ECO:0000259" key="15">
    <source>
        <dbReference type="PROSITE" id="PS50975"/>
    </source>
</evidence>
<dbReference type="GO" id="GO:0046872">
    <property type="term" value="F:metal ion binding"/>
    <property type="evidence" value="ECO:0007669"/>
    <property type="project" value="InterPro"/>
</dbReference>
<dbReference type="SMART" id="SM01210">
    <property type="entry name" value="GARS_C"/>
    <property type="match status" value="1"/>
</dbReference>
<dbReference type="Gene3D" id="3.30.470.20">
    <property type="entry name" value="ATP-grasp fold, B domain"/>
    <property type="match status" value="1"/>
</dbReference>
<evidence type="ECO:0000256" key="12">
    <source>
        <dbReference type="HAMAP-Rule" id="MF_00138"/>
    </source>
</evidence>
<dbReference type="Pfam" id="PF02843">
    <property type="entry name" value="GARS_C"/>
    <property type="match status" value="1"/>
</dbReference>
<reference evidence="17" key="1">
    <citation type="submission" date="2015-02" db="EMBL/GenBank/DDBJ databases">
        <title>Draft Genome of Frankia sp. CpI1-S.</title>
        <authorList>
            <person name="Oshone R.T."/>
            <person name="Ngom M."/>
            <person name="Ghodhbane-Gtari F."/>
            <person name="Gtari M."/>
            <person name="Morris K."/>
            <person name="Thomas K."/>
            <person name="Sen A."/>
            <person name="Tisa L.S."/>
        </authorList>
    </citation>
    <scope>NUCLEOTIDE SEQUENCE [LARGE SCALE GENOMIC DNA]</scope>
    <source>
        <strain evidence="17">CpI1-S</strain>
    </source>
</reference>
<dbReference type="EMBL" id="JYFN01000006">
    <property type="protein sequence ID" value="KJE24515.1"/>
    <property type="molecule type" value="Genomic_DNA"/>
</dbReference>
<evidence type="ECO:0000313" key="16">
    <source>
        <dbReference type="EMBL" id="KJE24515.1"/>
    </source>
</evidence>
<dbReference type="InterPro" id="IPR020560">
    <property type="entry name" value="PRibGlycinamide_synth_C-dom"/>
</dbReference>
<feature type="compositionally biased region" description="Basic and acidic residues" evidence="14">
    <location>
        <begin position="404"/>
        <end position="422"/>
    </location>
</feature>
<evidence type="ECO:0000256" key="9">
    <source>
        <dbReference type="ARBA" id="ARBA00038345"/>
    </source>
</evidence>
<dbReference type="SUPFAM" id="SSF56059">
    <property type="entry name" value="Glutathione synthetase ATP-binding domain-like"/>
    <property type="match status" value="1"/>
</dbReference>
<comment type="cofactor">
    <cofactor evidence="2">
        <name>Mg(2+)</name>
        <dbReference type="ChEBI" id="CHEBI:18420"/>
    </cofactor>
</comment>
<dbReference type="SUPFAM" id="SSF52440">
    <property type="entry name" value="PreATP-grasp domain"/>
    <property type="match status" value="1"/>
</dbReference>
<evidence type="ECO:0000256" key="4">
    <source>
        <dbReference type="ARBA" id="ARBA00013255"/>
    </source>
</evidence>
<sequence length="436" mass="44814">MKVLVVGSGGREHALCRALARDPRVDALVCAPGNAGTAELAEPRPLDVADPDAVADLADKVGADLTVIGPEVPLVAGAADEVRARGLPVFGPSAAAARLEGSKAFAKGVMRAAGVPTAAARDHTEVEPALADLDEFGPPYVVKYDGLAAGKGVTVTEDREAAVAAVRASLRGPDDRVVLEEYLDGPEVSLFAIVTESGAVLPLLPAQDHKRVGDGDTGPNTGGMGAYTPLPWASHGLSAEIVATVIRPTVDEMARRGTPFTGLLYAGLALTTRGPRVVEFNVRFGDPEVQAILALLTTPLTDVLSGRRAPVWRSGAAISVVVAAPGYPAAPRLGDPIRGLAAAGALTGVDVLHAGTRRDADGQVVSSGGRVLSVTAIGSNLESARGSAYEAVSRISLAGAHYRTDIGDPSRMRHAADVHRADTAPGEDPTRPKKKE</sequence>
<comment type="catalytic activity">
    <reaction evidence="12">
        <text>5-phospho-beta-D-ribosylamine + glycine + ATP = N(1)-(5-phospho-beta-D-ribosyl)glycinamide + ADP + phosphate + H(+)</text>
        <dbReference type="Rhea" id="RHEA:17453"/>
        <dbReference type="ChEBI" id="CHEBI:15378"/>
        <dbReference type="ChEBI" id="CHEBI:30616"/>
        <dbReference type="ChEBI" id="CHEBI:43474"/>
        <dbReference type="ChEBI" id="CHEBI:57305"/>
        <dbReference type="ChEBI" id="CHEBI:58681"/>
        <dbReference type="ChEBI" id="CHEBI:143788"/>
        <dbReference type="ChEBI" id="CHEBI:456216"/>
        <dbReference type="EC" id="6.3.4.13"/>
    </reaction>
</comment>
<dbReference type="RefSeq" id="WP_044883971.1">
    <property type="nucleotide sequence ID" value="NZ_JYFN01000006.1"/>
</dbReference>
<dbReference type="InterPro" id="IPR020562">
    <property type="entry name" value="PRibGlycinamide_synth_N"/>
</dbReference>
<protein>
    <recommendedName>
        <fullName evidence="4 12">Phosphoribosylamine--glycine ligase</fullName>
        <ecNumber evidence="4 12">6.3.4.13</ecNumber>
    </recommendedName>
    <alternativeName>
        <fullName evidence="12">GARS</fullName>
    </alternativeName>
    <alternativeName>
        <fullName evidence="10 12">Glycinamide ribonucleotide synthetase</fullName>
    </alternativeName>
    <alternativeName>
        <fullName evidence="11 12">Phosphoribosylglycinamide synthetase</fullName>
    </alternativeName>
</protein>
<organism evidence="16 17">
    <name type="scientific">Frankia torreyi</name>
    <dbReference type="NCBI Taxonomy" id="1856"/>
    <lineage>
        <taxon>Bacteria</taxon>
        <taxon>Bacillati</taxon>
        <taxon>Actinomycetota</taxon>
        <taxon>Actinomycetes</taxon>
        <taxon>Frankiales</taxon>
        <taxon>Frankiaceae</taxon>
        <taxon>Frankia</taxon>
    </lineage>
</organism>
<evidence type="ECO:0000256" key="7">
    <source>
        <dbReference type="ARBA" id="ARBA00022755"/>
    </source>
</evidence>
<keyword evidence="5 12" id="KW-0436">Ligase</keyword>
<name>A0A0D8BKA8_9ACTN</name>
<dbReference type="InterPro" id="IPR000115">
    <property type="entry name" value="PRibGlycinamide_synth"/>
</dbReference>
<dbReference type="Pfam" id="PF02844">
    <property type="entry name" value="GARS_N"/>
    <property type="match status" value="1"/>
</dbReference>
<evidence type="ECO:0000256" key="6">
    <source>
        <dbReference type="ARBA" id="ARBA00022741"/>
    </source>
</evidence>
<dbReference type="NCBIfam" id="TIGR00877">
    <property type="entry name" value="purD"/>
    <property type="match status" value="1"/>
</dbReference>
<evidence type="ECO:0000256" key="5">
    <source>
        <dbReference type="ARBA" id="ARBA00022598"/>
    </source>
</evidence>
<dbReference type="PANTHER" id="PTHR43472">
    <property type="entry name" value="PHOSPHORIBOSYLAMINE--GLYCINE LIGASE"/>
    <property type="match status" value="1"/>
</dbReference>
<evidence type="ECO:0000313" key="17">
    <source>
        <dbReference type="Proteomes" id="UP000032545"/>
    </source>
</evidence>
<dbReference type="PATRIC" id="fig|1502723.3.peg.5033"/>
<evidence type="ECO:0000256" key="2">
    <source>
        <dbReference type="ARBA" id="ARBA00001946"/>
    </source>
</evidence>
<comment type="cofactor">
    <cofactor evidence="1">
        <name>Mn(2+)</name>
        <dbReference type="ChEBI" id="CHEBI:29035"/>
    </cofactor>
</comment>
<evidence type="ECO:0000256" key="8">
    <source>
        <dbReference type="ARBA" id="ARBA00022840"/>
    </source>
</evidence>
<dbReference type="InterPro" id="IPR011054">
    <property type="entry name" value="Rudment_hybrid_motif"/>
</dbReference>
<evidence type="ECO:0000256" key="14">
    <source>
        <dbReference type="SAM" id="MobiDB-lite"/>
    </source>
</evidence>
<evidence type="ECO:0000256" key="13">
    <source>
        <dbReference type="PROSITE-ProRule" id="PRU00409"/>
    </source>
</evidence>
<keyword evidence="6 13" id="KW-0547">Nucleotide-binding</keyword>
<feature type="domain" description="ATP-grasp" evidence="15">
    <location>
        <begin position="107"/>
        <end position="309"/>
    </location>
</feature>
<dbReference type="InterPro" id="IPR011761">
    <property type="entry name" value="ATP-grasp"/>
</dbReference>
<dbReference type="GO" id="GO:0005524">
    <property type="term" value="F:ATP binding"/>
    <property type="evidence" value="ECO:0007669"/>
    <property type="project" value="UniProtKB-UniRule"/>
</dbReference>
<evidence type="ECO:0000256" key="10">
    <source>
        <dbReference type="ARBA" id="ARBA00042242"/>
    </source>
</evidence>
<comment type="caution">
    <text evidence="16">The sequence shown here is derived from an EMBL/GenBank/DDBJ whole genome shotgun (WGS) entry which is preliminary data.</text>
</comment>
<feature type="region of interest" description="Disordered" evidence="14">
    <location>
        <begin position="404"/>
        <end position="436"/>
    </location>
</feature>
<proteinExistence type="inferred from homology"/>
<keyword evidence="17" id="KW-1185">Reference proteome</keyword>
<reference evidence="16 17" key="2">
    <citation type="journal article" date="2016" name="Genome Announc.">
        <title>Permanent Draft Genome Sequences for Two Variants of Frankia sp. Strain CpI1, the First Frankia Strain Isolated from Root Nodules of Comptonia peregrina.</title>
        <authorList>
            <person name="Oshone R."/>
            <person name="Hurst S.G.IV."/>
            <person name="Abebe-Akele F."/>
            <person name="Simpson S."/>
            <person name="Morris K."/>
            <person name="Thomas W.K."/>
            <person name="Tisa L.S."/>
        </authorList>
    </citation>
    <scope>NUCLEOTIDE SEQUENCE [LARGE SCALE GENOMIC DNA]</scope>
    <source>
        <strain evidence="17">CpI1-S</strain>
    </source>
</reference>
<dbReference type="UniPathway" id="UPA00074">
    <property type="reaction ID" value="UER00125"/>
</dbReference>
<dbReference type="InterPro" id="IPR016185">
    <property type="entry name" value="PreATP-grasp_dom_sf"/>
</dbReference>
<dbReference type="InterPro" id="IPR013815">
    <property type="entry name" value="ATP_grasp_subdomain_1"/>
</dbReference>
<dbReference type="PROSITE" id="PS50975">
    <property type="entry name" value="ATP_GRASP"/>
    <property type="match status" value="1"/>
</dbReference>
<comment type="similarity">
    <text evidence="9 12">Belongs to the GARS family.</text>
</comment>
<dbReference type="GO" id="GO:0006189">
    <property type="term" value="P:'de novo' IMP biosynthetic process"/>
    <property type="evidence" value="ECO:0007669"/>
    <property type="project" value="UniProtKB-UniRule"/>
</dbReference>
<dbReference type="InterPro" id="IPR020559">
    <property type="entry name" value="PRibGlycinamide_synth_CS"/>
</dbReference>